<name>A0A8C0WTI5_CASCN</name>
<keyword evidence="2" id="KW-0732">Signal</keyword>
<dbReference type="Ensembl" id="ENSCCNT00000022190.1">
    <property type="protein sequence ID" value="ENSCCNP00000017054.1"/>
    <property type="gene ID" value="ENSCCNG00000017339.1"/>
</dbReference>
<protein>
    <submittedName>
        <fullName evidence="3">Uncharacterized protein</fullName>
    </submittedName>
</protein>
<evidence type="ECO:0000256" key="2">
    <source>
        <dbReference type="SAM" id="SignalP"/>
    </source>
</evidence>
<proteinExistence type="predicted"/>
<evidence type="ECO:0000313" key="3">
    <source>
        <dbReference type="Ensembl" id="ENSCCNP00000017054.1"/>
    </source>
</evidence>
<dbReference type="AlphaFoldDB" id="A0A8C0WTI5"/>
<feature type="chain" id="PRO_5034650007" evidence="2">
    <location>
        <begin position="17"/>
        <end position="230"/>
    </location>
</feature>
<reference evidence="3" key="1">
    <citation type="submission" date="2023-09" db="UniProtKB">
        <authorList>
            <consortium name="Ensembl"/>
        </authorList>
    </citation>
    <scope>IDENTIFICATION</scope>
</reference>
<feature type="signal peptide" evidence="2">
    <location>
        <begin position="1"/>
        <end position="16"/>
    </location>
</feature>
<accession>A0A8C0WTI5</accession>
<evidence type="ECO:0000256" key="1">
    <source>
        <dbReference type="SAM" id="MobiDB-lite"/>
    </source>
</evidence>
<sequence>MFLFLFFFFGNTGLLGSEVVDVQGHAPAVSRLPDLRDAAAELAAERAAVDGRGHGHGRGALGGGQRANVARPAAGPEPLRPLLGQPGQAEGLIEKPAVSGVPVPERIPAGTPQEGERHSALGHGGSGSVLPIQDVLGLVAPGCAFMGLQPGIFSKAVLHVSINGNDRLGAVPPLTSPPLHSSLALQGDGGAGGARKVLPTSGNFSCERKQTTGTPGLAQCPLLGTWQSRP</sequence>
<feature type="region of interest" description="Disordered" evidence="1">
    <location>
        <begin position="47"/>
        <end position="123"/>
    </location>
</feature>
<organism evidence="3">
    <name type="scientific">Castor canadensis</name>
    <name type="common">American beaver</name>
    <dbReference type="NCBI Taxonomy" id="51338"/>
    <lineage>
        <taxon>Eukaryota</taxon>
        <taxon>Metazoa</taxon>
        <taxon>Chordata</taxon>
        <taxon>Craniata</taxon>
        <taxon>Vertebrata</taxon>
        <taxon>Euteleostomi</taxon>
        <taxon>Mammalia</taxon>
        <taxon>Eutheria</taxon>
        <taxon>Euarchontoglires</taxon>
        <taxon>Glires</taxon>
        <taxon>Rodentia</taxon>
        <taxon>Castorimorpha</taxon>
        <taxon>Castoridae</taxon>
        <taxon>Castor</taxon>
    </lineage>
</organism>